<evidence type="ECO:0000256" key="2">
    <source>
        <dbReference type="ARBA" id="ARBA00023315"/>
    </source>
</evidence>
<dbReference type="CDD" id="cd04301">
    <property type="entry name" value="NAT_SF"/>
    <property type="match status" value="1"/>
</dbReference>
<dbReference type="InterPro" id="IPR016181">
    <property type="entry name" value="Acyl_CoA_acyltransferase"/>
</dbReference>
<evidence type="ECO:0000259" key="3">
    <source>
        <dbReference type="PROSITE" id="PS51186"/>
    </source>
</evidence>
<name>A0AAE4B2J8_9ACTN</name>
<evidence type="ECO:0000313" key="5">
    <source>
        <dbReference type="Proteomes" id="UP001240236"/>
    </source>
</evidence>
<keyword evidence="2" id="KW-0012">Acyltransferase</keyword>
<dbReference type="RefSeq" id="WP_307246946.1">
    <property type="nucleotide sequence ID" value="NZ_JAUSUZ010000001.1"/>
</dbReference>
<organism evidence="4 5">
    <name type="scientific">Catenuloplanes indicus</name>
    <dbReference type="NCBI Taxonomy" id="137267"/>
    <lineage>
        <taxon>Bacteria</taxon>
        <taxon>Bacillati</taxon>
        <taxon>Actinomycetota</taxon>
        <taxon>Actinomycetes</taxon>
        <taxon>Micromonosporales</taxon>
        <taxon>Micromonosporaceae</taxon>
        <taxon>Catenuloplanes</taxon>
    </lineage>
</organism>
<dbReference type="InterPro" id="IPR000182">
    <property type="entry name" value="GNAT_dom"/>
</dbReference>
<dbReference type="GO" id="GO:0016747">
    <property type="term" value="F:acyltransferase activity, transferring groups other than amino-acyl groups"/>
    <property type="evidence" value="ECO:0007669"/>
    <property type="project" value="InterPro"/>
</dbReference>
<feature type="domain" description="N-acetyltransferase" evidence="3">
    <location>
        <begin position="1"/>
        <end position="136"/>
    </location>
</feature>
<dbReference type="InterPro" id="IPR050832">
    <property type="entry name" value="Bact_Acetyltransf"/>
</dbReference>
<keyword evidence="1" id="KW-0808">Transferase</keyword>
<dbReference type="PANTHER" id="PTHR43877">
    <property type="entry name" value="AMINOALKYLPHOSPHONATE N-ACETYLTRANSFERASE-RELATED-RELATED"/>
    <property type="match status" value="1"/>
</dbReference>
<dbReference type="Proteomes" id="UP001240236">
    <property type="component" value="Unassembled WGS sequence"/>
</dbReference>
<dbReference type="PANTHER" id="PTHR43877:SF2">
    <property type="entry name" value="AMINOALKYLPHOSPHONATE N-ACETYLTRANSFERASE-RELATED"/>
    <property type="match status" value="1"/>
</dbReference>
<dbReference type="SUPFAM" id="SSF55729">
    <property type="entry name" value="Acyl-CoA N-acyltransferases (Nat)"/>
    <property type="match status" value="1"/>
</dbReference>
<evidence type="ECO:0000256" key="1">
    <source>
        <dbReference type="ARBA" id="ARBA00022679"/>
    </source>
</evidence>
<dbReference type="Gene3D" id="3.40.630.30">
    <property type="match status" value="1"/>
</dbReference>
<dbReference type="EMBL" id="JAUSUZ010000001">
    <property type="protein sequence ID" value="MDQ0370741.1"/>
    <property type="molecule type" value="Genomic_DNA"/>
</dbReference>
<protein>
    <submittedName>
        <fullName evidence="4">GNAT superfamily N-acetyltransferase</fullName>
    </submittedName>
</protein>
<comment type="caution">
    <text evidence="4">The sequence shown here is derived from an EMBL/GenBank/DDBJ whole genome shotgun (WGS) entry which is preliminary data.</text>
</comment>
<reference evidence="4 5" key="1">
    <citation type="submission" date="2023-07" db="EMBL/GenBank/DDBJ databases">
        <title>Sequencing the genomes of 1000 actinobacteria strains.</title>
        <authorList>
            <person name="Klenk H.-P."/>
        </authorList>
    </citation>
    <scope>NUCLEOTIDE SEQUENCE [LARGE SCALE GENOMIC DNA]</scope>
    <source>
        <strain evidence="4 5">DSM 44709</strain>
    </source>
</reference>
<evidence type="ECO:0000313" key="4">
    <source>
        <dbReference type="EMBL" id="MDQ0370741.1"/>
    </source>
</evidence>
<dbReference type="Pfam" id="PF00583">
    <property type="entry name" value="Acetyltransf_1"/>
    <property type="match status" value="1"/>
</dbReference>
<accession>A0AAE4B2J8</accession>
<keyword evidence="5" id="KW-1185">Reference proteome</keyword>
<proteinExistence type="predicted"/>
<dbReference type="PROSITE" id="PS51186">
    <property type="entry name" value="GNAT"/>
    <property type="match status" value="1"/>
</dbReference>
<dbReference type="AlphaFoldDB" id="A0AAE4B2J8"/>
<gene>
    <name evidence="4" type="ORF">J2S42_007410</name>
</gene>
<sequence length="136" mass="14704">MLSLGDDDPDLEKRLSDELDAINDAAVGADDHRNLAIRLTGDDGTLIGGLTGYTWGGCGGITSLWLDPDHRGQGHGARLLAAAEDEIRRRGCDRVVVATMSFHAPGFYLRHGYREVGYTPGMPGGTGKHHFHKRLP</sequence>